<evidence type="ECO:0000256" key="2">
    <source>
        <dbReference type="SAM" id="Phobius"/>
    </source>
</evidence>
<gene>
    <name evidence="3" type="ORF">BDV95DRAFT_611480</name>
</gene>
<sequence length="237" mass="25579">MAPHPLNAEGQTDNANKDPTPPPPNSSGKWGTPAIVAVSIFAVFALVFTTTMVLWYLHRRAAKAKLPPSHRQSSYRPFRSSSSAKAGLLANAAPTPEDDKSNMFTRHRGSSVSLYVDTEMHDARNKRASMDTVSLIPLHVTPALDKTTLDRERSPIEDQNLNTVSGLSRASSRYSVGGSLALSPLSPMLDADGDLGNVKTRPRSTSAASQRYYDRKSSEGAVPSQVQIPTIVHTTSP</sequence>
<name>A0A7C8HZZ4_9PLEO</name>
<dbReference type="EMBL" id="JAADJZ010000026">
    <property type="protein sequence ID" value="KAF2866808.1"/>
    <property type="molecule type" value="Genomic_DNA"/>
</dbReference>
<dbReference type="Proteomes" id="UP000481861">
    <property type="component" value="Unassembled WGS sequence"/>
</dbReference>
<keyword evidence="2" id="KW-1133">Transmembrane helix</keyword>
<evidence type="ECO:0000256" key="1">
    <source>
        <dbReference type="SAM" id="MobiDB-lite"/>
    </source>
</evidence>
<protein>
    <submittedName>
        <fullName evidence="3">Uncharacterized protein</fullName>
    </submittedName>
</protein>
<keyword evidence="2" id="KW-0812">Transmembrane</keyword>
<reference evidence="3 4" key="1">
    <citation type="submission" date="2020-01" db="EMBL/GenBank/DDBJ databases">
        <authorList>
            <consortium name="DOE Joint Genome Institute"/>
            <person name="Haridas S."/>
            <person name="Albert R."/>
            <person name="Binder M."/>
            <person name="Bloem J."/>
            <person name="Labutti K."/>
            <person name="Salamov A."/>
            <person name="Andreopoulos B."/>
            <person name="Baker S.E."/>
            <person name="Barry K."/>
            <person name="Bills G."/>
            <person name="Bluhm B.H."/>
            <person name="Cannon C."/>
            <person name="Castanera R."/>
            <person name="Culley D.E."/>
            <person name="Daum C."/>
            <person name="Ezra D."/>
            <person name="Gonzalez J.B."/>
            <person name="Henrissat B."/>
            <person name="Kuo A."/>
            <person name="Liang C."/>
            <person name="Lipzen A."/>
            <person name="Lutzoni F."/>
            <person name="Magnuson J."/>
            <person name="Mondo S."/>
            <person name="Nolan M."/>
            <person name="Ohm R."/>
            <person name="Pangilinan J."/>
            <person name="Park H.-J.H."/>
            <person name="Ramirez L."/>
            <person name="Alfaro M."/>
            <person name="Sun H."/>
            <person name="Tritt A."/>
            <person name="Yoshinaga Y."/>
            <person name="Zwiers L.-H.L."/>
            <person name="Turgeon B.G."/>
            <person name="Goodwin S.B."/>
            <person name="Spatafora J.W."/>
            <person name="Crous P.W."/>
            <person name="Grigoriev I.V."/>
        </authorList>
    </citation>
    <scope>NUCLEOTIDE SEQUENCE [LARGE SCALE GENOMIC DNA]</scope>
    <source>
        <strain evidence="3 4">CBS 611.86</strain>
    </source>
</reference>
<evidence type="ECO:0000313" key="3">
    <source>
        <dbReference type="EMBL" id="KAF2866808.1"/>
    </source>
</evidence>
<keyword evidence="2" id="KW-0472">Membrane</keyword>
<dbReference type="AlphaFoldDB" id="A0A7C8HZZ4"/>
<feature type="compositionally biased region" description="Polar residues" evidence="1">
    <location>
        <begin position="224"/>
        <end position="237"/>
    </location>
</feature>
<dbReference type="OrthoDB" id="3783802at2759"/>
<evidence type="ECO:0000313" key="4">
    <source>
        <dbReference type="Proteomes" id="UP000481861"/>
    </source>
</evidence>
<feature type="region of interest" description="Disordered" evidence="1">
    <location>
        <begin position="187"/>
        <end position="237"/>
    </location>
</feature>
<feature type="region of interest" description="Disordered" evidence="1">
    <location>
        <begin position="1"/>
        <end position="28"/>
    </location>
</feature>
<comment type="caution">
    <text evidence="3">The sequence shown here is derived from an EMBL/GenBank/DDBJ whole genome shotgun (WGS) entry which is preliminary data.</text>
</comment>
<feature type="transmembrane region" description="Helical" evidence="2">
    <location>
        <begin position="34"/>
        <end position="57"/>
    </location>
</feature>
<keyword evidence="4" id="KW-1185">Reference proteome</keyword>
<accession>A0A7C8HZZ4</accession>
<organism evidence="3 4">
    <name type="scientific">Massariosphaeria phaeospora</name>
    <dbReference type="NCBI Taxonomy" id="100035"/>
    <lineage>
        <taxon>Eukaryota</taxon>
        <taxon>Fungi</taxon>
        <taxon>Dikarya</taxon>
        <taxon>Ascomycota</taxon>
        <taxon>Pezizomycotina</taxon>
        <taxon>Dothideomycetes</taxon>
        <taxon>Pleosporomycetidae</taxon>
        <taxon>Pleosporales</taxon>
        <taxon>Pleosporales incertae sedis</taxon>
        <taxon>Massariosphaeria</taxon>
    </lineage>
</organism>
<proteinExistence type="predicted"/>